<name>A0AAD4CVR2_ASPNN</name>
<dbReference type="EMBL" id="VCAU01000011">
    <property type="protein sequence ID" value="KAF9892683.1"/>
    <property type="molecule type" value="Genomic_DNA"/>
</dbReference>
<gene>
    <name evidence="2" type="ORF">FE257_001085</name>
</gene>
<reference evidence="2" key="1">
    <citation type="journal article" date="2019" name="Beilstein J. Org. Chem.">
        <title>Nanangenines: drimane sesquiterpenoids as the dominant metabolite cohort of a novel Australian fungus, Aspergillus nanangensis.</title>
        <authorList>
            <person name="Lacey H.J."/>
            <person name="Gilchrist C.L.M."/>
            <person name="Crombie A."/>
            <person name="Kalaitzis J.A."/>
            <person name="Vuong D."/>
            <person name="Rutledge P.J."/>
            <person name="Turner P."/>
            <person name="Pitt J.I."/>
            <person name="Lacey E."/>
            <person name="Chooi Y.H."/>
            <person name="Piggott A.M."/>
        </authorList>
    </citation>
    <scope>NUCLEOTIDE SEQUENCE</scope>
    <source>
        <strain evidence="2">MST-FP2251</strain>
    </source>
</reference>
<evidence type="ECO:0000256" key="1">
    <source>
        <dbReference type="SAM" id="SignalP"/>
    </source>
</evidence>
<dbReference type="Proteomes" id="UP001194746">
    <property type="component" value="Unassembled WGS sequence"/>
</dbReference>
<feature type="signal peptide" evidence="1">
    <location>
        <begin position="1"/>
        <end position="20"/>
    </location>
</feature>
<proteinExistence type="predicted"/>
<reference evidence="2" key="2">
    <citation type="submission" date="2020-02" db="EMBL/GenBank/DDBJ databases">
        <authorList>
            <person name="Gilchrist C.L.M."/>
            <person name="Chooi Y.-H."/>
        </authorList>
    </citation>
    <scope>NUCLEOTIDE SEQUENCE</scope>
    <source>
        <strain evidence="2">MST-FP2251</strain>
    </source>
</reference>
<organism evidence="2 3">
    <name type="scientific">Aspergillus nanangensis</name>
    <dbReference type="NCBI Taxonomy" id="2582783"/>
    <lineage>
        <taxon>Eukaryota</taxon>
        <taxon>Fungi</taxon>
        <taxon>Dikarya</taxon>
        <taxon>Ascomycota</taxon>
        <taxon>Pezizomycotina</taxon>
        <taxon>Eurotiomycetes</taxon>
        <taxon>Eurotiomycetidae</taxon>
        <taxon>Eurotiales</taxon>
        <taxon>Aspergillaceae</taxon>
        <taxon>Aspergillus</taxon>
        <taxon>Aspergillus subgen. Circumdati</taxon>
    </lineage>
</organism>
<accession>A0AAD4CVR2</accession>
<keyword evidence="1" id="KW-0732">Signal</keyword>
<protein>
    <submittedName>
        <fullName evidence="2">Uncharacterized protein</fullName>
    </submittedName>
</protein>
<dbReference type="Pfam" id="PF15474">
    <property type="entry name" value="MU117"/>
    <property type="match status" value="1"/>
</dbReference>
<keyword evidence="3" id="KW-1185">Reference proteome</keyword>
<comment type="caution">
    <text evidence="2">The sequence shown here is derived from an EMBL/GenBank/DDBJ whole genome shotgun (WGS) entry which is preliminary data.</text>
</comment>
<evidence type="ECO:0000313" key="2">
    <source>
        <dbReference type="EMBL" id="KAF9892683.1"/>
    </source>
</evidence>
<sequence length="157" mass="16687">MQVSDTVVIFITVLATLVAAVPSPVAGSEKFSVFNGEQSVVVESGASRTNTTNALQVMADGDVNCKSSALCATLTSCDDAYRKVVPSNTYSTFYDDGDTGTCSGWCGLFVSGDHCQVLGQDLMDAYKEIRDRGHCSQCERKQIASGCMIKIDRVSGC</sequence>
<dbReference type="InterPro" id="IPR029167">
    <property type="entry name" value="Mug117"/>
</dbReference>
<dbReference type="AlphaFoldDB" id="A0AAD4CVR2"/>
<feature type="chain" id="PRO_5042077342" evidence="1">
    <location>
        <begin position="21"/>
        <end position="157"/>
    </location>
</feature>
<evidence type="ECO:0000313" key="3">
    <source>
        <dbReference type="Proteomes" id="UP001194746"/>
    </source>
</evidence>